<sequence length="50" mass="5735">MILIKEIKLERLLLCFLITFLVADTYPHPNLGSGLIQSTFEHIQGTDDFE</sequence>
<gene>
    <name evidence="1" type="ORF">H1P_2570003</name>
    <name evidence="2" type="ORF">H1P_2620003</name>
</gene>
<proteinExistence type="predicted"/>
<accession>A0A563VSK5</accession>
<dbReference type="Proteomes" id="UP000320055">
    <property type="component" value="Unassembled WGS sequence"/>
</dbReference>
<protein>
    <submittedName>
        <fullName evidence="2">Uncharacterized protein</fullName>
    </submittedName>
</protein>
<evidence type="ECO:0000313" key="2">
    <source>
        <dbReference type="EMBL" id="VEP14415.1"/>
    </source>
</evidence>
<evidence type="ECO:0000313" key="3">
    <source>
        <dbReference type="Proteomes" id="UP000320055"/>
    </source>
</evidence>
<evidence type="ECO:0000313" key="1">
    <source>
        <dbReference type="EMBL" id="VEP14312.1"/>
    </source>
</evidence>
<name>A0A563VSK5_9CYAN</name>
<dbReference type="AlphaFoldDB" id="A0A563VSK5"/>
<dbReference type="EMBL" id="CAACVJ010000176">
    <property type="protein sequence ID" value="VEP14312.1"/>
    <property type="molecule type" value="Genomic_DNA"/>
</dbReference>
<dbReference type="EMBL" id="CAACVJ010000182">
    <property type="protein sequence ID" value="VEP14415.1"/>
    <property type="molecule type" value="Genomic_DNA"/>
</dbReference>
<dbReference type="RefSeq" id="WP_186376144.1">
    <property type="nucleotide sequence ID" value="NZ_LR214000.1"/>
</dbReference>
<organism evidence="2 3">
    <name type="scientific">Hyella patelloides LEGE 07179</name>
    <dbReference type="NCBI Taxonomy" id="945734"/>
    <lineage>
        <taxon>Bacteria</taxon>
        <taxon>Bacillati</taxon>
        <taxon>Cyanobacteriota</taxon>
        <taxon>Cyanophyceae</taxon>
        <taxon>Pleurocapsales</taxon>
        <taxon>Hyellaceae</taxon>
        <taxon>Hyella</taxon>
    </lineage>
</organism>
<keyword evidence="3" id="KW-1185">Reference proteome</keyword>
<reference evidence="2 3" key="1">
    <citation type="submission" date="2019-01" db="EMBL/GenBank/DDBJ databases">
        <authorList>
            <person name="Brito A."/>
        </authorList>
    </citation>
    <scope>NUCLEOTIDE SEQUENCE [LARGE SCALE GENOMIC DNA]</scope>
    <source>
        <strain evidence="2">1</strain>
    </source>
</reference>